<dbReference type="SMART" id="SM00904">
    <property type="entry name" value="Flavokinase"/>
    <property type="match status" value="1"/>
</dbReference>
<evidence type="ECO:0000313" key="18">
    <source>
        <dbReference type="Proteomes" id="UP000068196"/>
    </source>
</evidence>
<dbReference type="InterPro" id="IPR014729">
    <property type="entry name" value="Rossmann-like_a/b/a_fold"/>
</dbReference>
<evidence type="ECO:0000256" key="11">
    <source>
        <dbReference type="ARBA" id="ARBA00022840"/>
    </source>
</evidence>
<gene>
    <name evidence="17" type="ORF">THC_1224</name>
</gene>
<dbReference type="PIRSF" id="PIRSF004491">
    <property type="entry name" value="FAD_Synth"/>
    <property type="match status" value="1"/>
</dbReference>
<reference evidence="18" key="2">
    <citation type="journal article" date="2016" name="Int. J. Syst. Evol. Microbiol.">
        <title>Caldimicrobium thiodismutans sp. nov., a sulfur-disproportionating bacterium isolated from a hot spring.</title>
        <authorList>
            <person name="Kojima H."/>
            <person name="Umezawa K."/>
            <person name="Fukui M."/>
        </authorList>
    </citation>
    <scope>NUCLEOTIDE SEQUENCE [LARGE SCALE GENOMIC DNA]</scope>
    <source>
        <strain evidence="18">TF1</strain>
    </source>
</reference>
<dbReference type="GO" id="GO:0003919">
    <property type="term" value="F:FMN adenylyltransferase activity"/>
    <property type="evidence" value="ECO:0007669"/>
    <property type="project" value="UniProtKB-UniRule"/>
</dbReference>
<dbReference type="Pfam" id="PF06574">
    <property type="entry name" value="FAD_syn"/>
    <property type="match status" value="1"/>
</dbReference>
<dbReference type="UniPathway" id="UPA00276">
    <property type="reaction ID" value="UER00406"/>
</dbReference>
<evidence type="ECO:0000256" key="12">
    <source>
        <dbReference type="ARBA" id="ARBA00023268"/>
    </source>
</evidence>
<sequence length="307" mass="34815">MEIYSPKDFPLPFDTAITIGAFDGIHLGHRALFQETFKISELKGLVPLVVTFNPHPRKVIQPHLELKLLTTLEEKLELLEREGFSRVVVLPFTKALAEITADLFVEKYLVDYLRAKAVVIGFNFRFGRSRTGDTELLKNLGQKYGFQVTEVPPVKLEDKTISSTLIRETLKKGEVEKASKMLGRNYTLIGKVISGKGRGKKLGFPTANLLIPSEKLIPAQGVYAVWVYLDFQRFPGALNIGYNPTFDEKELSIEVHILDLNGDMDLYNQALKVEFVKFIRGEKKFSSIEELIQQISQDCQLIRKVLI</sequence>
<organism evidence="17 18">
    <name type="scientific">Caldimicrobium thiodismutans</name>
    <dbReference type="NCBI Taxonomy" id="1653476"/>
    <lineage>
        <taxon>Bacteria</taxon>
        <taxon>Pseudomonadati</taxon>
        <taxon>Thermodesulfobacteriota</taxon>
        <taxon>Thermodesulfobacteria</taxon>
        <taxon>Thermodesulfobacteriales</taxon>
        <taxon>Thermodesulfobacteriaceae</taxon>
        <taxon>Caldimicrobium</taxon>
    </lineage>
</organism>
<dbReference type="GO" id="GO:0009231">
    <property type="term" value="P:riboflavin biosynthetic process"/>
    <property type="evidence" value="ECO:0007669"/>
    <property type="project" value="InterPro"/>
</dbReference>
<keyword evidence="8 15" id="KW-0547">Nucleotide-binding</keyword>
<feature type="domain" description="Riboflavin kinase" evidence="16">
    <location>
        <begin position="181"/>
        <end position="307"/>
    </location>
</feature>
<dbReference type="Proteomes" id="UP000068196">
    <property type="component" value="Chromosome"/>
</dbReference>
<keyword evidence="11 15" id="KW-0067">ATP-binding</keyword>
<keyword evidence="10 15" id="KW-0274">FAD</keyword>
<keyword evidence="4 15" id="KW-0285">Flavoprotein</keyword>
<evidence type="ECO:0000256" key="3">
    <source>
        <dbReference type="ARBA" id="ARBA00005201"/>
    </source>
</evidence>
<dbReference type="GO" id="GO:0009398">
    <property type="term" value="P:FMN biosynthetic process"/>
    <property type="evidence" value="ECO:0007669"/>
    <property type="project" value="UniProtKB-UniRule"/>
</dbReference>
<keyword evidence="18" id="KW-1185">Reference proteome</keyword>
<dbReference type="OrthoDB" id="9803667at2"/>
<evidence type="ECO:0000256" key="7">
    <source>
        <dbReference type="ARBA" id="ARBA00022695"/>
    </source>
</evidence>
<comment type="pathway">
    <text evidence="3 15">Cofactor biosynthesis; FMN biosynthesis; FMN from riboflavin (ATP route): step 1/1.</text>
</comment>
<dbReference type="GO" id="GO:0005524">
    <property type="term" value="F:ATP binding"/>
    <property type="evidence" value="ECO:0007669"/>
    <property type="project" value="UniProtKB-UniRule"/>
</dbReference>
<dbReference type="EC" id="2.7.7.2" evidence="15"/>
<dbReference type="InterPro" id="IPR015865">
    <property type="entry name" value="Riboflavin_kinase_bac/euk"/>
</dbReference>
<dbReference type="UniPathway" id="UPA00277">
    <property type="reaction ID" value="UER00407"/>
</dbReference>
<dbReference type="InterPro" id="IPR002606">
    <property type="entry name" value="Riboflavin_kinase_bac"/>
</dbReference>
<evidence type="ECO:0000256" key="4">
    <source>
        <dbReference type="ARBA" id="ARBA00022630"/>
    </source>
</evidence>
<keyword evidence="7 15" id="KW-0548">Nucleotidyltransferase</keyword>
<dbReference type="FunFam" id="2.40.30.30:FF:000003">
    <property type="entry name" value="Riboflavin biosynthesis protein"/>
    <property type="match status" value="1"/>
</dbReference>
<evidence type="ECO:0000256" key="6">
    <source>
        <dbReference type="ARBA" id="ARBA00022679"/>
    </source>
</evidence>
<dbReference type="GO" id="GO:0008531">
    <property type="term" value="F:riboflavin kinase activity"/>
    <property type="evidence" value="ECO:0007669"/>
    <property type="project" value="UniProtKB-UniRule"/>
</dbReference>
<dbReference type="SUPFAM" id="SSF52374">
    <property type="entry name" value="Nucleotidylyl transferase"/>
    <property type="match status" value="1"/>
</dbReference>
<dbReference type="FunFam" id="3.40.50.620:FF:000021">
    <property type="entry name" value="Riboflavin biosynthesis protein"/>
    <property type="match status" value="1"/>
</dbReference>
<evidence type="ECO:0000256" key="10">
    <source>
        <dbReference type="ARBA" id="ARBA00022827"/>
    </source>
</evidence>
<dbReference type="Gene3D" id="2.40.30.30">
    <property type="entry name" value="Riboflavin kinase-like"/>
    <property type="match status" value="1"/>
</dbReference>
<dbReference type="AlphaFoldDB" id="A0A0U4W3C7"/>
<accession>A0A0U4W3C7</accession>
<dbReference type="NCBIfam" id="TIGR00083">
    <property type="entry name" value="ribF"/>
    <property type="match status" value="1"/>
</dbReference>
<evidence type="ECO:0000256" key="8">
    <source>
        <dbReference type="ARBA" id="ARBA00022741"/>
    </source>
</evidence>
<dbReference type="PATRIC" id="fig|1653476.3.peg.1273"/>
<dbReference type="PANTHER" id="PTHR22749">
    <property type="entry name" value="RIBOFLAVIN KINASE/FMN ADENYLYLTRANSFERASE"/>
    <property type="match status" value="1"/>
</dbReference>
<dbReference type="RefSeq" id="WP_068514804.1">
    <property type="nucleotide sequence ID" value="NZ_AP014945.1"/>
</dbReference>
<dbReference type="EMBL" id="AP014945">
    <property type="protein sequence ID" value="BAU23595.1"/>
    <property type="molecule type" value="Genomic_DNA"/>
</dbReference>
<dbReference type="InterPro" id="IPR015864">
    <property type="entry name" value="FAD_synthase"/>
</dbReference>
<comment type="catalytic activity">
    <reaction evidence="14 15">
        <text>FMN + ATP + H(+) = FAD + diphosphate</text>
        <dbReference type="Rhea" id="RHEA:17237"/>
        <dbReference type="ChEBI" id="CHEBI:15378"/>
        <dbReference type="ChEBI" id="CHEBI:30616"/>
        <dbReference type="ChEBI" id="CHEBI:33019"/>
        <dbReference type="ChEBI" id="CHEBI:57692"/>
        <dbReference type="ChEBI" id="CHEBI:58210"/>
        <dbReference type="EC" id="2.7.7.2"/>
    </reaction>
</comment>
<dbReference type="NCBIfam" id="NF004162">
    <property type="entry name" value="PRK05627.1-5"/>
    <property type="match status" value="1"/>
</dbReference>
<dbReference type="InterPro" id="IPR023465">
    <property type="entry name" value="Riboflavin_kinase_dom_sf"/>
</dbReference>
<evidence type="ECO:0000256" key="2">
    <source>
        <dbReference type="ARBA" id="ARBA00004726"/>
    </source>
</evidence>
<evidence type="ECO:0000259" key="16">
    <source>
        <dbReference type="SMART" id="SM00904"/>
    </source>
</evidence>
<dbReference type="EC" id="2.7.1.26" evidence="15"/>
<evidence type="ECO:0000256" key="9">
    <source>
        <dbReference type="ARBA" id="ARBA00022777"/>
    </source>
</evidence>
<evidence type="ECO:0000256" key="15">
    <source>
        <dbReference type="PIRNR" id="PIRNR004491"/>
    </source>
</evidence>
<comment type="catalytic activity">
    <reaction evidence="13 15">
        <text>riboflavin + ATP = FMN + ADP + H(+)</text>
        <dbReference type="Rhea" id="RHEA:14357"/>
        <dbReference type="ChEBI" id="CHEBI:15378"/>
        <dbReference type="ChEBI" id="CHEBI:30616"/>
        <dbReference type="ChEBI" id="CHEBI:57986"/>
        <dbReference type="ChEBI" id="CHEBI:58210"/>
        <dbReference type="ChEBI" id="CHEBI:456216"/>
        <dbReference type="EC" id="2.7.1.26"/>
    </reaction>
</comment>
<proteinExistence type="inferred from homology"/>
<dbReference type="GO" id="GO:0006747">
    <property type="term" value="P:FAD biosynthetic process"/>
    <property type="evidence" value="ECO:0007669"/>
    <property type="project" value="UniProtKB-UniRule"/>
</dbReference>
<protein>
    <recommendedName>
        <fullName evidence="15">Riboflavin biosynthesis protein</fullName>
    </recommendedName>
    <domain>
        <recommendedName>
            <fullName evidence="15">Riboflavin kinase</fullName>
            <ecNumber evidence="15">2.7.1.26</ecNumber>
        </recommendedName>
        <alternativeName>
            <fullName evidence="15">Flavokinase</fullName>
        </alternativeName>
    </domain>
    <domain>
        <recommendedName>
            <fullName evidence="15">FMN adenylyltransferase</fullName>
            <ecNumber evidence="15">2.7.7.2</ecNumber>
        </recommendedName>
        <alternativeName>
            <fullName evidence="15">FAD pyrophosphorylase</fullName>
        </alternativeName>
        <alternativeName>
            <fullName evidence="15">FAD synthase</fullName>
        </alternativeName>
    </domain>
</protein>
<name>A0A0U4W3C7_9BACT</name>
<comment type="function">
    <text evidence="1">Catalyzes the phosphorylation of riboflavin to FMN followed by the adenylation of FMN to FAD.</text>
</comment>
<dbReference type="Gene3D" id="3.40.50.620">
    <property type="entry name" value="HUPs"/>
    <property type="match status" value="1"/>
</dbReference>
<comment type="pathway">
    <text evidence="2 15">Cofactor biosynthesis; FAD biosynthesis; FAD from FMN: step 1/1.</text>
</comment>
<dbReference type="STRING" id="1653476.THC_1224"/>
<keyword evidence="9 15" id="KW-0418">Kinase</keyword>
<evidence type="ECO:0000313" key="17">
    <source>
        <dbReference type="EMBL" id="BAU23595.1"/>
    </source>
</evidence>
<dbReference type="Pfam" id="PF01687">
    <property type="entry name" value="Flavokinase"/>
    <property type="match status" value="1"/>
</dbReference>
<evidence type="ECO:0000256" key="5">
    <source>
        <dbReference type="ARBA" id="ARBA00022643"/>
    </source>
</evidence>
<dbReference type="NCBIfam" id="NF004160">
    <property type="entry name" value="PRK05627.1-3"/>
    <property type="match status" value="1"/>
</dbReference>
<keyword evidence="12" id="KW-0511">Multifunctional enzyme</keyword>
<comment type="similarity">
    <text evidence="15">Belongs to the ribF family.</text>
</comment>
<evidence type="ECO:0000256" key="1">
    <source>
        <dbReference type="ARBA" id="ARBA00002121"/>
    </source>
</evidence>
<keyword evidence="6 15" id="KW-0808">Transferase</keyword>
<dbReference type="KEGG" id="cthi:THC_1224"/>
<dbReference type="InterPro" id="IPR023468">
    <property type="entry name" value="Riboflavin_kinase"/>
</dbReference>
<dbReference type="CDD" id="cd02064">
    <property type="entry name" value="FAD_synthetase_N"/>
    <property type="match status" value="1"/>
</dbReference>
<evidence type="ECO:0000256" key="13">
    <source>
        <dbReference type="ARBA" id="ARBA00047880"/>
    </source>
</evidence>
<reference evidence="17 18" key="1">
    <citation type="journal article" date="2016" name="Int. J. Syst. Evol. Microbiol.">
        <title>Caldimicrobium thiodismutans sp. nov., a sulfur-disproportionating bacterium isolated from a hot spring, and emended description of the genus Caldimicrobium.</title>
        <authorList>
            <person name="Kojima H."/>
            <person name="Umezawa K."/>
            <person name="Fukui M."/>
        </authorList>
    </citation>
    <scope>NUCLEOTIDE SEQUENCE [LARGE SCALE GENOMIC DNA]</scope>
    <source>
        <strain evidence="17 18">TF1</strain>
    </source>
</reference>
<keyword evidence="5 15" id="KW-0288">FMN</keyword>
<dbReference type="PANTHER" id="PTHR22749:SF6">
    <property type="entry name" value="RIBOFLAVIN KINASE"/>
    <property type="match status" value="1"/>
</dbReference>
<evidence type="ECO:0000256" key="14">
    <source>
        <dbReference type="ARBA" id="ARBA00049494"/>
    </source>
</evidence>
<dbReference type="SUPFAM" id="SSF82114">
    <property type="entry name" value="Riboflavin kinase-like"/>
    <property type="match status" value="1"/>
</dbReference>